<dbReference type="InterPro" id="IPR023393">
    <property type="entry name" value="START-like_dom_sf"/>
</dbReference>
<name>A0A2U1IX74_SMIAN</name>
<sequence length="248" mass="28212">MNINRKGFENDFNSLLESLYNEFSNLKNSTQTQHLWNEITIPPQKTNRNSSQNIQNQLEKFGFQPLIIKTATTPSTRNHDRNVHWISSKINFAAFSKALHCSNSPNIDAKSNYIPSPLQTLEECYTLIQSPGIRTKWNKTLKSCKTLFNIDKNSKVVKIKSTNFKNKTRAKSILLERGIVQKSSFLYLSSSIPNKCPPQNNNLLLNLASDNCLLDIHSFELKLVGNRSGVDTLTNFNVELELDMFVSA</sequence>
<organism evidence="1 2">
    <name type="scientific">Smittium angustum</name>
    <dbReference type="NCBI Taxonomy" id="133377"/>
    <lineage>
        <taxon>Eukaryota</taxon>
        <taxon>Fungi</taxon>
        <taxon>Fungi incertae sedis</taxon>
        <taxon>Zoopagomycota</taxon>
        <taxon>Kickxellomycotina</taxon>
        <taxon>Harpellomycetes</taxon>
        <taxon>Harpellales</taxon>
        <taxon>Legeriomycetaceae</taxon>
        <taxon>Smittium</taxon>
    </lineage>
</organism>
<comment type="caution">
    <text evidence="1">The sequence shown here is derived from an EMBL/GenBank/DDBJ whole genome shotgun (WGS) entry which is preliminary data.</text>
</comment>
<gene>
    <name evidence="1" type="ORF">BB558_006621</name>
</gene>
<feature type="non-terminal residue" evidence="1">
    <location>
        <position position="248"/>
    </location>
</feature>
<accession>A0A2U1IX74</accession>
<dbReference type="Proteomes" id="UP000245591">
    <property type="component" value="Unassembled WGS sequence"/>
</dbReference>
<proteinExistence type="predicted"/>
<evidence type="ECO:0000313" key="1">
    <source>
        <dbReference type="EMBL" id="PVZ97416.1"/>
    </source>
</evidence>
<protein>
    <submittedName>
        <fullName evidence="1">Uncharacterized protein</fullName>
    </submittedName>
</protein>
<evidence type="ECO:0000313" key="2">
    <source>
        <dbReference type="Proteomes" id="UP000245591"/>
    </source>
</evidence>
<dbReference type="AlphaFoldDB" id="A0A2U1IX74"/>
<dbReference type="EMBL" id="MBFU01000830">
    <property type="protein sequence ID" value="PVZ97416.1"/>
    <property type="molecule type" value="Genomic_DNA"/>
</dbReference>
<keyword evidence="2" id="KW-1185">Reference proteome</keyword>
<reference evidence="1 2" key="1">
    <citation type="journal article" date="2018" name="MBio">
        <title>Comparative Genomics Reveals the Core Gene Toolbox for the Fungus-Insect Symbiosis.</title>
        <authorList>
            <person name="Wang Y."/>
            <person name="Stata M."/>
            <person name="Wang W."/>
            <person name="Stajich J.E."/>
            <person name="White M.M."/>
            <person name="Moncalvo J.M."/>
        </authorList>
    </citation>
    <scope>NUCLEOTIDE SEQUENCE [LARGE SCALE GENOMIC DNA]</scope>
    <source>
        <strain evidence="1 2">AUS-126-30</strain>
    </source>
</reference>
<dbReference type="Gene3D" id="3.30.530.20">
    <property type="match status" value="1"/>
</dbReference>